<dbReference type="Proteomes" id="UP000533476">
    <property type="component" value="Unassembled WGS sequence"/>
</dbReference>
<dbReference type="Gene3D" id="1.10.10.10">
    <property type="entry name" value="Winged helix-like DNA-binding domain superfamily/Winged helix DNA-binding domain"/>
    <property type="match status" value="1"/>
</dbReference>
<proteinExistence type="predicted"/>
<dbReference type="InterPro" id="IPR011991">
    <property type="entry name" value="ArsR-like_HTH"/>
</dbReference>
<protein>
    <submittedName>
        <fullName evidence="1">Winged helix-turn-helix transcriptional regulator</fullName>
    </submittedName>
</protein>
<evidence type="ECO:0000313" key="1">
    <source>
        <dbReference type="EMBL" id="NMP22838.1"/>
    </source>
</evidence>
<dbReference type="EMBL" id="JABBVZ010000032">
    <property type="protein sequence ID" value="NMP22838.1"/>
    <property type="molecule type" value="Genomic_DNA"/>
</dbReference>
<gene>
    <name evidence="1" type="ORF">HIJ39_10805</name>
</gene>
<dbReference type="RefSeq" id="WP_169099542.1">
    <property type="nucleotide sequence ID" value="NZ_JABBVZ010000032.1"/>
</dbReference>
<dbReference type="SUPFAM" id="SSF46785">
    <property type="entry name" value="Winged helix' DNA-binding domain"/>
    <property type="match status" value="1"/>
</dbReference>
<name>A0A7Y0L3X3_9FIRM</name>
<dbReference type="InterPro" id="IPR036388">
    <property type="entry name" value="WH-like_DNA-bd_sf"/>
</dbReference>
<comment type="caution">
    <text evidence="1">The sequence shown here is derived from an EMBL/GenBank/DDBJ whole genome shotgun (WGS) entry which is preliminary data.</text>
</comment>
<reference evidence="1 2" key="1">
    <citation type="submission" date="2020-04" db="EMBL/GenBank/DDBJ databases">
        <authorList>
            <person name="Zhang R."/>
            <person name="Schippers A."/>
        </authorList>
    </citation>
    <scope>NUCLEOTIDE SEQUENCE [LARGE SCALE GENOMIC DNA]</scope>
    <source>
        <strain evidence="1 2">DSM 109850</strain>
    </source>
</reference>
<dbReference type="InterPro" id="IPR036390">
    <property type="entry name" value="WH_DNA-bd_sf"/>
</dbReference>
<dbReference type="CDD" id="cd00090">
    <property type="entry name" value="HTH_ARSR"/>
    <property type="match status" value="1"/>
</dbReference>
<keyword evidence="2" id="KW-1185">Reference proteome</keyword>
<dbReference type="AlphaFoldDB" id="A0A7Y0L3X3"/>
<evidence type="ECO:0000313" key="2">
    <source>
        <dbReference type="Proteomes" id="UP000533476"/>
    </source>
</evidence>
<organism evidence="1 2">
    <name type="scientific">Sulfobacillus harzensis</name>
    <dbReference type="NCBI Taxonomy" id="2729629"/>
    <lineage>
        <taxon>Bacteria</taxon>
        <taxon>Bacillati</taxon>
        <taxon>Bacillota</taxon>
        <taxon>Clostridia</taxon>
        <taxon>Eubacteriales</taxon>
        <taxon>Clostridiales Family XVII. Incertae Sedis</taxon>
        <taxon>Sulfobacillus</taxon>
    </lineage>
</organism>
<sequence>MDSTPARGGLRQHIMKAIEDGPLTAKQVALAVGATVGNTHYHLQRLVANGDLTMMESPKGDKLYQIPESGAGQKGSPAREVPALFDQVLGLSLTVAETGQLVNELTALMHRWTSQAQVPRARTQALILTVRLERGSTN</sequence>
<accession>A0A7Y0L3X3</accession>